<dbReference type="PANTHER" id="PTHR30055">
    <property type="entry name" value="HTH-TYPE TRANSCRIPTIONAL REGULATOR RUTR"/>
    <property type="match status" value="1"/>
</dbReference>
<feature type="DNA-binding region" description="H-T-H motif" evidence="4">
    <location>
        <begin position="52"/>
        <end position="71"/>
    </location>
</feature>
<keyword evidence="1" id="KW-0805">Transcription regulation</keyword>
<keyword evidence="2 4" id="KW-0238">DNA-binding</keyword>
<evidence type="ECO:0000313" key="8">
    <source>
        <dbReference type="Proteomes" id="UP001277761"/>
    </source>
</evidence>
<evidence type="ECO:0000313" key="7">
    <source>
        <dbReference type="EMBL" id="MDX8150384.1"/>
    </source>
</evidence>
<evidence type="ECO:0000256" key="3">
    <source>
        <dbReference type="ARBA" id="ARBA00023163"/>
    </source>
</evidence>
<feature type="domain" description="HTH tetR-type" evidence="6">
    <location>
        <begin position="29"/>
        <end position="89"/>
    </location>
</feature>
<evidence type="ECO:0000256" key="2">
    <source>
        <dbReference type="ARBA" id="ARBA00023125"/>
    </source>
</evidence>
<comment type="caution">
    <text evidence="7">The sequence shown here is derived from an EMBL/GenBank/DDBJ whole genome shotgun (WGS) entry which is preliminary data.</text>
</comment>
<sequence length="221" mass="23879">MADATTGGTRRPTQLPRGRHGLSREEVVRSQRDRILLALAEATAERGYAATPVAEVLRRAGVSRETFYELFSSKDEAFAAAYDRAVELLLQRITQGHAAAGEAPQDDGARMARVEALLTGYLDALADEPAFARVFLIEAHAAGPEPTRRRYETQRGIAVLIADLLDAHSDAQRFACESLVASISALVTARIATGEDVRGLRAPLLELLRRSGDLFGDLPAA</sequence>
<dbReference type="InterPro" id="IPR050109">
    <property type="entry name" value="HTH-type_TetR-like_transc_reg"/>
</dbReference>
<dbReference type="InterPro" id="IPR009057">
    <property type="entry name" value="Homeodomain-like_sf"/>
</dbReference>
<dbReference type="SUPFAM" id="SSF46689">
    <property type="entry name" value="Homeodomain-like"/>
    <property type="match status" value="1"/>
</dbReference>
<dbReference type="PROSITE" id="PS50977">
    <property type="entry name" value="HTH_TETR_2"/>
    <property type="match status" value="1"/>
</dbReference>
<keyword evidence="3" id="KW-0804">Transcription</keyword>
<evidence type="ECO:0000259" key="6">
    <source>
        <dbReference type="PROSITE" id="PS50977"/>
    </source>
</evidence>
<dbReference type="Gene3D" id="1.10.10.60">
    <property type="entry name" value="Homeodomain-like"/>
    <property type="match status" value="1"/>
</dbReference>
<dbReference type="Proteomes" id="UP001277761">
    <property type="component" value="Unassembled WGS sequence"/>
</dbReference>
<feature type="region of interest" description="Disordered" evidence="5">
    <location>
        <begin position="1"/>
        <end position="24"/>
    </location>
</feature>
<proteinExistence type="predicted"/>
<dbReference type="PANTHER" id="PTHR30055:SF234">
    <property type="entry name" value="HTH-TYPE TRANSCRIPTIONAL REGULATOR BETI"/>
    <property type="match status" value="1"/>
</dbReference>
<name>A0ABU4VF09_9ACTN</name>
<accession>A0ABU4VF09</accession>
<protein>
    <submittedName>
        <fullName evidence="7">Helix-turn-helix domain-containing protein</fullName>
    </submittedName>
</protein>
<dbReference type="PRINTS" id="PR00455">
    <property type="entry name" value="HTHTETR"/>
</dbReference>
<organism evidence="7 8">
    <name type="scientific">Patulibacter brassicae</name>
    <dbReference type="NCBI Taxonomy" id="1705717"/>
    <lineage>
        <taxon>Bacteria</taxon>
        <taxon>Bacillati</taxon>
        <taxon>Actinomycetota</taxon>
        <taxon>Thermoleophilia</taxon>
        <taxon>Solirubrobacterales</taxon>
        <taxon>Patulibacteraceae</taxon>
        <taxon>Patulibacter</taxon>
    </lineage>
</organism>
<keyword evidence="8" id="KW-1185">Reference proteome</keyword>
<dbReference type="Gene3D" id="1.10.357.10">
    <property type="entry name" value="Tetracycline Repressor, domain 2"/>
    <property type="match status" value="1"/>
</dbReference>
<dbReference type="Pfam" id="PF00440">
    <property type="entry name" value="TetR_N"/>
    <property type="match status" value="1"/>
</dbReference>
<evidence type="ECO:0000256" key="1">
    <source>
        <dbReference type="ARBA" id="ARBA00023015"/>
    </source>
</evidence>
<evidence type="ECO:0000256" key="5">
    <source>
        <dbReference type="SAM" id="MobiDB-lite"/>
    </source>
</evidence>
<dbReference type="InterPro" id="IPR001647">
    <property type="entry name" value="HTH_TetR"/>
</dbReference>
<gene>
    <name evidence="7" type="ORF">SK069_02160</name>
</gene>
<dbReference type="RefSeq" id="WP_319952534.1">
    <property type="nucleotide sequence ID" value="NZ_JAXAVX010000001.1"/>
</dbReference>
<evidence type="ECO:0000256" key="4">
    <source>
        <dbReference type="PROSITE-ProRule" id="PRU00335"/>
    </source>
</evidence>
<reference evidence="7 8" key="1">
    <citation type="submission" date="2023-11" db="EMBL/GenBank/DDBJ databases">
        <authorList>
            <person name="Xu M."/>
            <person name="Jiang T."/>
        </authorList>
    </citation>
    <scope>NUCLEOTIDE SEQUENCE [LARGE SCALE GENOMIC DNA]</scope>
    <source>
        <strain evidence="7 8">SD</strain>
    </source>
</reference>
<dbReference type="EMBL" id="JAXAVX010000001">
    <property type="protein sequence ID" value="MDX8150384.1"/>
    <property type="molecule type" value="Genomic_DNA"/>
</dbReference>
<feature type="compositionally biased region" description="Polar residues" evidence="5">
    <location>
        <begin position="1"/>
        <end position="12"/>
    </location>
</feature>